<accession>A0A2S7TZS0</accession>
<proteinExistence type="inferred from homology"/>
<feature type="transmembrane region" description="Helical" evidence="9">
    <location>
        <begin position="246"/>
        <end position="266"/>
    </location>
</feature>
<keyword evidence="4 8" id="KW-1003">Cell membrane</keyword>
<evidence type="ECO:0000256" key="4">
    <source>
        <dbReference type="ARBA" id="ARBA00022475"/>
    </source>
</evidence>
<protein>
    <recommendedName>
        <fullName evidence="12">Arsenical-resistance protein</fullName>
    </recommendedName>
</protein>
<evidence type="ECO:0000256" key="7">
    <source>
        <dbReference type="ARBA" id="ARBA00023136"/>
    </source>
</evidence>
<reference evidence="10 11" key="1">
    <citation type="submission" date="2016-12" db="EMBL/GenBank/DDBJ databases">
        <title>Study of bacterial adaptation to deep sea.</title>
        <authorList>
            <person name="Song J."/>
            <person name="Yoshizawa S."/>
            <person name="Kogure K."/>
        </authorList>
    </citation>
    <scope>NUCLEOTIDE SEQUENCE [LARGE SCALE GENOMIC DNA]</scope>
    <source>
        <strain evidence="10 11">SAORIC-165</strain>
    </source>
</reference>
<organism evidence="10 11">
    <name type="scientific">Rubritalea profundi</name>
    <dbReference type="NCBI Taxonomy" id="1658618"/>
    <lineage>
        <taxon>Bacteria</taxon>
        <taxon>Pseudomonadati</taxon>
        <taxon>Verrucomicrobiota</taxon>
        <taxon>Verrucomicrobiia</taxon>
        <taxon>Verrucomicrobiales</taxon>
        <taxon>Rubritaleaceae</taxon>
        <taxon>Rubritalea</taxon>
    </lineage>
</organism>
<keyword evidence="7 8" id="KW-0472">Membrane</keyword>
<evidence type="ECO:0000256" key="2">
    <source>
        <dbReference type="ARBA" id="ARBA00010110"/>
    </source>
</evidence>
<evidence type="ECO:0000256" key="6">
    <source>
        <dbReference type="ARBA" id="ARBA00022989"/>
    </source>
</evidence>
<feature type="transmembrane region" description="Helical" evidence="9">
    <location>
        <begin position="44"/>
        <end position="62"/>
    </location>
</feature>
<evidence type="ECO:0000256" key="1">
    <source>
        <dbReference type="ARBA" id="ARBA00004651"/>
    </source>
</evidence>
<feature type="transmembrane region" description="Helical" evidence="9">
    <location>
        <begin position="12"/>
        <end position="32"/>
    </location>
</feature>
<evidence type="ECO:0000313" key="11">
    <source>
        <dbReference type="Proteomes" id="UP000239907"/>
    </source>
</evidence>
<gene>
    <name evidence="10" type="ORF">BSZ32_03395</name>
</gene>
<comment type="caution">
    <text evidence="10">The sequence shown here is derived from an EMBL/GenBank/DDBJ whole genome shotgun (WGS) entry which is preliminary data.</text>
</comment>
<comment type="subcellular location">
    <subcellularLocation>
        <location evidence="1 8">Cell membrane</location>
        <topology evidence="1 8">Multi-pass membrane protein</topology>
    </subcellularLocation>
</comment>
<keyword evidence="6 8" id="KW-1133">Transmembrane helix</keyword>
<feature type="transmembrane region" description="Helical" evidence="9">
    <location>
        <begin position="83"/>
        <end position="106"/>
    </location>
</feature>
<dbReference type="InterPro" id="IPR002657">
    <property type="entry name" value="BilAc:Na_symport/Acr3"/>
</dbReference>
<evidence type="ECO:0000256" key="5">
    <source>
        <dbReference type="ARBA" id="ARBA00022692"/>
    </source>
</evidence>
<comment type="similarity">
    <text evidence="2 8">Belongs to the arsenical resistance-3 (ACR3) (TC 2.A.59) family.</text>
</comment>
<evidence type="ECO:0000256" key="8">
    <source>
        <dbReference type="PIRNR" id="PIRNR005508"/>
    </source>
</evidence>
<dbReference type="PANTHER" id="PTHR43057">
    <property type="entry name" value="ARSENITE EFFLUX TRANSPORTER"/>
    <property type="match status" value="1"/>
</dbReference>
<dbReference type="GO" id="GO:0015105">
    <property type="term" value="F:arsenite transmembrane transporter activity"/>
    <property type="evidence" value="ECO:0007669"/>
    <property type="project" value="TreeGrafter"/>
</dbReference>
<dbReference type="PIRSF" id="PIRSF005508">
    <property type="entry name" value="Acr3"/>
    <property type="match status" value="1"/>
</dbReference>
<dbReference type="InterPro" id="IPR038770">
    <property type="entry name" value="Na+/solute_symporter_sf"/>
</dbReference>
<dbReference type="GO" id="GO:0015297">
    <property type="term" value="F:antiporter activity"/>
    <property type="evidence" value="ECO:0007669"/>
    <property type="project" value="UniProtKB-UniRule"/>
</dbReference>
<dbReference type="RefSeq" id="WP_105042124.1">
    <property type="nucleotide sequence ID" value="NZ_MQWA01000001.1"/>
</dbReference>
<feature type="transmembrane region" description="Helical" evidence="9">
    <location>
        <begin position="315"/>
        <end position="332"/>
    </location>
</feature>
<dbReference type="PANTHER" id="PTHR43057:SF1">
    <property type="entry name" value="ARSENICAL-RESISTANCE PROTEIN 3"/>
    <property type="match status" value="1"/>
</dbReference>
<keyword evidence="3 8" id="KW-0813">Transport</keyword>
<dbReference type="EMBL" id="MQWA01000001">
    <property type="protein sequence ID" value="PQJ27634.1"/>
    <property type="molecule type" value="Genomic_DNA"/>
</dbReference>
<feature type="transmembrane region" description="Helical" evidence="9">
    <location>
        <begin position="174"/>
        <end position="194"/>
    </location>
</feature>
<evidence type="ECO:0000256" key="3">
    <source>
        <dbReference type="ARBA" id="ARBA00022448"/>
    </source>
</evidence>
<dbReference type="Pfam" id="PF01758">
    <property type="entry name" value="SBF"/>
    <property type="match status" value="1"/>
</dbReference>
<evidence type="ECO:0008006" key="12">
    <source>
        <dbReference type="Google" id="ProtNLM"/>
    </source>
</evidence>
<feature type="transmembrane region" description="Helical" evidence="9">
    <location>
        <begin position="146"/>
        <end position="168"/>
    </location>
</feature>
<name>A0A2S7TZS0_9BACT</name>
<dbReference type="InterPro" id="IPR004706">
    <property type="entry name" value="Arsenical-R_Acr3"/>
</dbReference>
<keyword evidence="11" id="KW-1185">Reference proteome</keyword>
<feature type="transmembrane region" description="Helical" evidence="9">
    <location>
        <begin position="278"/>
        <end position="303"/>
    </location>
</feature>
<dbReference type="Gene3D" id="1.20.1530.20">
    <property type="match status" value="1"/>
</dbReference>
<dbReference type="OrthoDB" id="9771457at2"/>
<dbReference type="AlphaFoldDB" id="A0A2S7TZS0"/>
<feature type="transmembrane region" description="Helical" evidence="9">
    <location>
        <begin position="215"/>
        <end position="234"/>
    </location>
</feature>
<dbReference type="GO" id="GO:0015104">
    <property type="term" value="F:antimonite transmembrane transporter activity"/>
    <property type="evidence" value="ECO:0007669"/>
    <property type="project" value="TreeGrafter"/>
</dbReference>
<evidence type="ECO:0000256" key="9">
    <source>
        <dbReference type="SAM" id="Phobius"/>
    </source>
</evidence>
<sequence>MKVDQPEVKLGTFEKYLVLWIPLCMVAGGWLSRYTTIGESIESFSIRGISIPIGLCLFFMMYPAVLNLRASELRKLRETPKPILLTFVSNWLVAPLVGFGLAKIFLSGHDELFVAVILLSASPCTAMVLVWGAMADGNQEQNVVNTSLNTITIMIFYAPFVALLTGIQNIEIDRWGLVISVLVFIGLPMLLGLLTRKIVIPWKGEAWFDDVYRPVLGRVSMGALLVTLIVLFALNGTTLMGNPGSLLLISVPLLLGFVIVVGFNLLMTRLLRLMYREAVITVIIGSSSHFEIAIATAIATYGVGSVAALGTTMGLFWEIPIMLGLVYFARYLDSKGFWSKH</sequence>
<keyword evidence="5 8" id="KW-0812">Transmembrane</keyword>
<feature type="transmembrane region" description="Helical" evidence="9">
    <location>
        <begin position="112"/>
        <end position="134"/>
    </location>
</feature>
<dbReference type="Proteomes" id="UP000239907">
    <property type="component" value="Unassembled WGS sequence"/>
</dbReference>
<dbReference type="GO" id="GO:0005886">
    <property type="term" value="C:plasma membrane"/>
    <property type="evidence" value="ECO:0007669"/>
    <property type="project" value="UniProtKB-SubCell"/>
</dbReference>
<evidence type="ECO:0000313" key="10">
    <source>
        <dbReference type="EMBL" id="PQJ27634.1"/>
    </source>
</evidence>